<dbReference type="GO" id="GO:0052621">
    <property type="term" value="F:diguanylate cyclase activity"/>
    <property type="evidence" value="ECO:0007669"/>
    <property type="project" value="UniProtKB-EC"/>
</dbReference>
<reference evidence="4 5" key="1">
    <citation type="submission" date="2016-12" db="EMBL/GenBank/DDBJ databases">
        <authorList>
            <person name="Song W.-J."/>
            <person name="Kurnit D.M."/>
        </authorList>
    </citation>
    <scope>NUCLEOTIDE SEQUENCE [LARGE SCALE GENOMIC DNA]</scope>
    <source>
        <strain evidence="4 5">DSM 18488</strain>
    </source>
</reference>
<dbReference type="Gene3D" id="3.30.70.270">
    <property type="match status" value="1"/>
</dbReference>
<feature type="domain" description="GGDEF" evidence="3">
    <location>
        <begin position="208"/>
        <end position="337"/>
    </location>
</feature>
<dbReference type="InterPro" id="IPR050469">
    <property type="entry name" value="Diguanylate_Cyclase"/>
</dbReference>
<organism evidence="4 5">
    <name type="scientific">Desulfopila aestuarii DSM 18488</name>
    <dbReference type="NCBI Taxonomy" id="1121416"/>
    <lineage>
        <taxon>Bacteria</taxon>
        <taxon>Pseudomonadati</taxon>
        <taxon>Thermodesulfobacteriota</taxon>
        <taxon>Desulfobulbia</taxon>
        <taxon>Desulfobulbales</taxon>
        <taxon>Desulfocapsaceae</taxon>
        <taxon>Desulfopila</taxon>
    </lineage>
</organism>
<gene>
    <name evidence="4" type="ORF">SAMN02745220_00720</name>
</gene>
<dbReference type="FunFam" id="3.30.70.270:FF:000001">
    <property type="entry name" value="Diguanylate cyclase domain protein"/>
    <property type="match status" value="1"/>
</dbReference>
<evidence type="ECO:0000256" key="1">
    <source>
        <dbReference type="ARBA" id="ARBA00012528"/>
    </source>
</evidence>
<dbReference type="EMBL" id="FRFE01000003">
    <property type="protein sequence ID" value="SHO44377.1"/>
    <property type="molecule type" value="Genomic_DNA"/>
</dbReference>
<dbReference type="Pfam" id="PF00990">
    <property type="entry name" value="GGDEF"/>
    <property type="match status" value="1"/>
</dbReference>
<dbReference type="NCBIfam" id="TIGR00254">
    <property type="entry name" value="GGDEF"/>
    <property type="match status" value="1"/>
</dbReference>
<keyword evidence="5" id="KW-1185">Reference proteome</keyword>
<proteinExistence type="predicted"/>
<dbReference type="InterPro" id="IPR029787">
    <property type="entry name" value="Nucleotide_cyclase"/>
</dbReference>
<dbReference type="SMART" id="SM00267">
    <property type="entry name" value="GGDEF"/>
    <property type="match status" value="1"/>
</dbReference>
<dbReference type="STRING" id="1121416.SAMN02745220_00720"/>
<dbReference type="PANTHER" id="PTHR45138:SF9">
    <property type="entry name" value="DIGUANYLATE CYCLASE DGCM-RELATED"/>
    <property type="match status" value="1"/>
</dbReference>
<evidence type="ECO:0000313" key="4">
    <source>
        <dbReference type="EMBL" id="SHO44377.1"/>
    </source>
</evidence>
<dbReference type="InterPro" id="IPR000160">
    <property type="entry name" value="GGDEF_dom"/>
</dbReference>
<dbReference type="OrthoDB" id="5429942at2"/>
<dbReference type="PROSITE" id="PS50887">
    <property type="entry name" value="GGDEF"/>
    <property type="match status" value="1"/>
</dbReference>
<evidence type="ECO:0000259" key="3">
    <source>
        <dbReference type="PROSITE" id="PS50887"/>
    </source>
</evidence>
<dbReference type="CDD" id="cd01949">
    <property type="entry name" value="GGDEF"/>
    <property type="match status" value="1"/>
</dbReference>
<accession>A0A1M7XZG6</accession>
<name>A0A1M7XZG6_9BACT</name>
<dbReference type="InterPro" id="IPR043128">
    <property type="entry name" value="Rev_trsase/Diguanyl_cyclase"/>
</dbReference>
<dbReference type="AlphaFoldDB" id="A0A1M7XZG6"/>
<dbReference type="PANTHER" id="PTHR45138">
    <property type="entry name" value="REGULATORY COMPONENTS OF SENSORY TRANSDUCTION SYSTEM"/>
    <property type="match status" value="1"/>
</dbReference>
<dbReference type="EC" id="2.7.7.65" evidence="1"/>
<sequence>MSATTNETGFLSSRPELVEIDKVLFELDILKRQSQRLDLMNQLHGRMAGVLSITGMIEAYSIWLMPLVEHELIGYSNAARNKKHLFCSGHGPSRRKAIAFAEELIQQEKLTDGECVSNDGHFAHKWLFEAIDDAGILLILKEGRQLATDELNLINDSLDVLADSLQRGLQYEDLFERASNDPLTGLYNRRVFEDRINGMIESSRRYNRPLTIITMDLDRFKQINDNLGHQAGDEVLKMVAREFKSAVRSTDLLVRMGGDEFLAVLEDTDKKNARYLAERLCAAVDGLNVYADKNTKLGVSIGLAELQDGESLNVWLERADDILYHAKAEGRSRVAIK</sequence>
<dbReference type="RefSeq" id="WP_143170627.1">
    <property type="nucleotide sequence ID" value="NZ_FRFE01000003.1"/>
</dbReference>
<protein>
    <recommendedName>
        <fullName evidence="1">diguanylate cyclase</fullName>
        <ecNumber evidence="1">2.7.7.65</ecNumber>
    </recommendedName>
</protein>
<dbReference type="SUPFAM" id="SSF55073">
    <property type="entry name" value="Nucleotide cyclase"/>
    <property type="match status" value="1"/>
</dbReference>
<evidence type="ECO:0000256" key="2">
    <source>
        <dbReference type="ARBA" id="ARBA00034247"/>
    </source>
</evidence>
<comment type="catalytic activity">
    <reaction evidence="2">
        <text>2 GTP = 3',3'-c-di-GMP + 2 diphosphate</text>
        <dbReference type="Rhea" id="RHEA:24898"/>
        <dbReference type="ChEBI" id="CHEBI:33019"/>
        <dbReference type="ChEBI" id="CHEBI:37565"/>
        <dbReference type="ChEBI" id="CHEBI:58805"/>
        <dbReference type="EC" id="2.7.7.65"/>
    </reaction>
</comment>
<evidence type="ECO:0000313" key="5">
    <source>
        <dbReference type="Proteomes" id="UP000184603"/>
    </source>
</evidence>
<dbReference type="Proteomes" id="UP000184603">
    <property type="component" value="Unassembled WGS sequence"/>
</dbReference>